<dbReference type="Proteomes" id="UP000195557">
    <property type="component" value="Unassembled WGS sequence"/>
</dbReference>
<reference evidence="1" key="1">
    <citation type="submission" date="2017-04" db="EMBL/GenBank/DDBJ databases">
        <title>Population genomics of picophytoplankton unveils novel chromosome hypervariability.</title>
        <authorList>
            <consortium name="DOE Joint Genome Institute"/>
            <person name="Blanc-Mathieu R."/>
            <person name="Krasovec M."/>
            <person name="Hebrard M."/>
            <person name="Yau S."/>
            <person name="Desgranges E."/>
            <person name="Martin J."/>
            <person name="Schackwitz W."/>
            <person name="Kuo A."/>
            <person name="Salin G."/>
            <person name="Donnadieu C."/>
            <person name="Desdevises Y."/>
            <person name="Sanchez-Ferandin S."/>
            <person name="Moreau H."/>
            <person name="Rivals E."/>
            <person name="Grigoriev I.V."/>
            <person name="Grimsley N."/>
            <person name="Eyre-Walker A."/>
            <person name="Piganeau G."/>
        </authorList>
    </citation>
    <scope>NUCLEOTIDE SEQUENCE [LARGE SCALE GENOMIC DNA]</scope>
    <source>
        <strain evidence="1">RCC 1115</strain>
    </source>
</reference>
<evidence type="ECO:0000313" key="1">
    <source>
        <dbReference type="EMBL" id="OUS43376.1"/>
    </source>
</evidence>
<gene>
    <name evidence="1" type="ORF">BE221DRAFT_60521</name>
</gene>
<organism evidence="1">
    <name type="scientific">Ostreococcus tauri</name>
    <name type="common">Marine green alga</name>
    <dbReference type="NCBI Taxonomy" id="70448"/>
    <lineage>
        <taxon>Eukaryota</taxon>
        <taxon>Viridiplantae</taxon>
        <taxon>Chlorophyta</taxon>
        <taxon>Mamiellophyceae</taxon>
        <taxon>Mamiellales</taxon>
        <taxon>Bathycoccaceae</taxon>
        <taxon>Ostreococcus</taxon>
    </lineage>
</organism>
<proteinExistence type="predicted"/>
<dbReference type="AlphaFoldDB" id="A0A1Y5I1K1"/>
<dbReference type="EMBL" id="KZ155832">
    <property type="protein sequence ID" value="OUS43376.1"/>
    <property type="molecule type" value="Genomic_DNA"/>
</dbReference>
<feature type="non-terminal residue" evidence="1">
    <location>
        <position position="89"/>
    </location>
</feature>
<sequence>MLERFRRRCRHHRRHLGYEATHRAGLSDPWAWASTTWRCILTKRDSLQHETLNLLVRHGVINRIHELRRGHCVHSHGVLHLALELFDGA</sequence>
<accession>A0A1Y5I1K1</accession>
<name>A0A1Y5I1K1_OSTTA</name>
<protein>
    <submittedName>
        <fullName evidence="1">Uncharacterized protein</fullName>
    </submittedName>
</protein>